<feature type="non-terminal residue" evidence="2">
    <location>
        <position position="242"/>
    </location>
</feature>
<dbReference type="AlphaFoldDB" id="V4AIN6"/>
<dbReference type="GeneID" id="20246497"/>
<keyword evidence="3" id="KW-1185">Reference proteome</keyword>
<dbReference type="KEGG" id="lgi:LOTGIDRAFT_214393"/>
<feature type="compositionally biased region" description="Basic and acidic residues" evidence="1">
    <location>
        <begin position="159"/>
        <end position="228"/>
    </location>
</feature>
<dbReference type="HOGENOM" id="CLU_1149647_0_0_1"/>
<feature type="region of interest" description="Disordered" evidence="1">
    <location>
        <begin position="1"/>
        <end position="242"/>
    </location>
</feature>
<gene>
    <name evidence="2" type="ORF">LOTGIDRAFT_214393</name>
</gene>
<dbReference type="RefSeq" id="XP_009052356.1">
    <property type="nucleotide sequence ID" value="XM_009054108.1"/>
</dbReference>
<feature type="compositionally biased region" description="Polar residues" evidence="1">
    <location>
        <begin position="107"/>
        <end position="135"/>
    </location>
</feature>
<protein>
    <submittedName>
        <fullName evidence="2">Uncharacterized protein</fullName>
    </submittedName>
</protein>
<feature type="compositionally biased region" description="Polar residues" evidence="1">
    <location>
        <begin position="70"/>
        <end position="85"/>
    </location>
</feature>
<organism evidence="2 3">
    <name type="scientific">Lottia gigantea</name>
    <name type="common">Giant owl limpet</name>
    <dbReference type="NCBI Taxonomy" id="225164"/>
    <lineage>
        <taxon>Eukaryota</taxon>
        <taxon>Metazoa</taxon>
        <taxon>Spiralia</taxon>
        <taxon>Lophotrochozoa</taxon>
        <taxon>Mollusca</taxon>
        <taxon>Gastropoda</taxon>
        <taxon>Patellogastropoda</taxon>
        <taxon>Lottioidea</taxon>
        <taxon>Lottiidae</taxon>
        <taxon>Lottia</taxon>
    </lineage>
</organism>
<dbReference type="CTD" id="20246497"/>
<dbReference type="STRING" id="225164.V4AIN6"/>
<evidence type="ECO:0000256" key="1">
    <source>
        <dbReference type="SAM" id="MobiDB-lite"/>
    </source>
</evidence>
<accession>V4AIN6</accession>
<reference evidence="2 3" key="1">
    <citation type="journal article" date="2013" name="Nature">
        <title>Insights into bilaterian evolution from three spiralian genomes.</title>
        <authorList>
            <person name="Simakov O."/>
            <person name="Marletaz F."/>
            <person name="Cho S.J."/>
            <person name="Edsinger-Gonzales E."/>
            <person name="Havlak P."/>
            <person name="Hellsten U."/>
            <person name="Kuo D.H."/>
            <person name="Larsson T."/>
            <person name="Lv J."/>
            <person name="Arendt D."/>
            <person name="Savage R."/>
            <person name="Osoegawa K."/>
            <person name="de Jong P."/>
            <person name="Grimwood J."/>
            <person name="Chapman J.A."/>
            <person name="Shapiro H."/>
            <person name="Aerts A."/>
            <person name="Otillar R.P."/>
            <person name="Terry A.Y."/>
            <person name="Boore J.L."/>
            <person name="Grigoriev I.V."/>
            <person name="Lindberg D.R."/>
            <person name="Seaver E.C."/>
            <person name="Weisblat D.A."/>
            <person name="Putnam N.H."/>
            <person name="Rokhsar D.S."/>
        </authorList>
    </citation>
    <scope>NUCLEOTIDE SEQUENCE [LARGE SCALE GENOMIC DNA]</scope>
</reference>
<dbReference type="EMBL" id="KB201362">
    <property type="protein sequence ID" value="ESO96857.1"/>
    <property type="molecule type" value="Genomic_DNA"/>
</dbReference>
<sequence length="242" mass="27484">MDIDENSRGSSITEVEMTDVEHPKTEVVEPNPPETTNTDSQEASKKQYKFAWSKAVEEEDDDNIDGDLSSIHTSDLSSFEYSSPSDNEEDKPASAQPSPVKSPVKLPQQTVQTSEQENTETLAESATTGNETTDVSPHKPRKLLSLTYNLSDSDDDETREERKARIAKEKEERYQKRLQRRAELEAKRKERDEERARLKEEKKKKDAEKPAVVDDKTESSQTESKTEDVTSSMETEDEKKPV</sequence>
<dbReference type="Proteomes" id="UP000030746">
    <property type="component" value="Unassembled WGS sequence"/>
</dbReference>
<evidence type="ECO:0000313" key="2">
    <source>
        <dbReference type="EMBL" id="ESO96857.1"/>
    </source>
</evidence>
<name>V4AIN6_LOTGI</name>
<evidence type="ECO:0000313" key="3">
    <source>
        <dbReference type="Proteomes" id="UP000030746"/>
    </source>
</evidence>
<proteinExistence type="predicted"/>